<dbReference type="PANTHER" id="PTHR30027">
    <property type="entry name" value="RIBOSOMAL RNA SMALL SUBUNIT METHYLTRANSFERASE E"/>
    <property type="match status" value="1"/>
</dbReference>
<evidence type="ECO:0000256" key="5">
    <source>
        <dbReference type="ARBA" id="ARBA00022490"/>
    </source>
</evidence>
<evidence type="ECO:0000256" key="3">
    <source>
        <dbReference type="ARBA" id="ARBA00012328"/>
    </source>
</evidence>
<dbReference type="EC" id="2.1.1.193" evidence="3 12"/>
<dbReference type="GO" id="GO:0070042">
    <property type="term" value="F:rRNA (uridine-N3-)-methyltransferase activity"/>
    <property type="evidence" value="ECO:0007669"/>
    <property type="project" value="TreeGrafter"/>
</dbReference>
<reference evidence="16" key="1">
    <citation type="submission" date="2018-05" db="EMBL/GenBank/DDBJ databases">
        <authorList>
            <person name="Klenk H.-P."/>
            <person name="Huntemann M."/>
            <person name="Clum A."/>
            <person name="Pillay M."/>
            <person name="Palaniappan K."/>
            <person name="Varghese N."/>
            <person name="Mikhailova N."/>
            <person name="Stamatis D."/>
            <person name="Reddy T."/>
            <person name="Daum C."/>
            <person name="Shapiro N."/>
            <person name="Ivanova N."/>
            <person name="Kyrpides N."/>
            <person name="Woyke T."/>
        </authorList>
    </citation>
    <scope>NUCLEOTIDE SEQUENCE [LARGE SCALE GENOMIC DNA]</scope>
    <source>
        <strain evidence="16">DSM 45417</strain>
    </source>
</reference>
<gene>
    <name evidence="15" type="ORF">JD79_04300</name>
</gene>
<comment type="subcellular location">
    <subcellularLocation>
        <location evidence="1 12">Cytoplasm</location>
    </subcellularLocation>
</comment>
<dbReference type="NCBIfam" id="TIGR00046">
    <property type="entry name" value="RsmE family RNA methyltransferase"/>
    <property type="match status" value="1"/>
</dbReference>
<evidence type="ECO:0000256" key="10">
    <source>
        <dbReference type="ARBA" id="ARBA00025699"/>
    </source>
</evidence>
<comment type="similarity">
    <text evidence="2 12">Belongs to the RNA methyltransferase RsmE family.</text>
</comment>
<evidence type="ECO:0000313" key="15">
    <source>
        <dbReference type="EMBL" id="PWW25105.1"/>
    </source>
</evidence>
<feature type="domain" description="Ribosomal RNA small subunit methyltransferase E PUA-like" evidence="14">
    <location>
        <begin position="37"/>
        <end position="82"/>
    </location>
</feature>
<comment type="catalytic activity">
    <reaction evidence="11 12">
        <text>uridine(1498) in 16S rRNA + S-adenosyl-L-methionine = N(3)-methyluridine(1498) in 16S rRNA + S-adenosyl-L-homocysteine + H(+)</text>
        <dbReference type="Rhea" id="RHEA:42920"/>
        <dbReference type="Rhea" id="RHEA-COMP:10283"/>
        <dbReference type="Rhea" id="RHEA-COMP:10284"/>
        <dbReference type="ChEBI" id="CHEBI:15378"/>
        <dbReference type="ChEBI" id="CHEBI:57856"/>
        <dbReference type="ChEBI" id="CHEBI:59789"/>
        <dbReference type="ChEBI" id="CHEBI:65315"/>
        <dbReference type="ChEBI" id="CHEBI:74502"/>
        <dbReference type="EC" id="2.1.1.193"/>
    </reaction>
</comment>
<comment type="caution">
    <text evidence="15">The sequence shown here is derived from an EMBL/GenBank/DDBJ whole genome shotgun (WGS) entry which is preliminary data.</text>
</comment>
<dbReference type="Pfam" id="PF04452">
    <property type="entry name" value="Methyltrans_RNA"/>
    <property type="match status" value="1"/>
</dbReference>
<evidence type="ECO:0000313" key="16">
    <source>
        <dbReference type="Proteomes" id="UP000246661"/>
    </source>
</evidence>
<evidence type="ECO:0000256" key="6">
    <source>
        <dbReference type="ARBA" id="ARBA00022552"/>
    </source>
</evidence>
<evidence type="ECO:0000256" key="11">
    <source>
        <dbReference type="ARBA" id="ARBA00047944"/>
    </source>
</evidence>
<protein>
    <recommendedName>
        <fullName evidence="4 12">Ribosomal RNA small subunit methyltransferase E</fullName>
        <ecNumber evidence="3 12">2.1.1.193</ecNumber>
    </recommendedName>
</protein>
<dbReference type="PIRSF" id="PIRSF015601">
    <property type="entry name" value="MTase_slr0722"/>
    <property type="match status" value="1"/>
</dbReference>
<dbReference type="InterPro" id="IPR015947">
    <property type="entry name" value="PUA-like_sf"/>
</dbReference>
<comment type="function">
    <text evidence="10 12">Specifically methylates the N3 position of the uracil ring of uridine 1498 (m3U1498) in 16S rRNA. Acts on the fully assembled 30S ribosomal subunit.</text>
</comment>
<proteinExistence type="inferred from homology"/>
<evidence type="ECO:0000256" key="4">
    <source>
        <dbReference type="ARBA" id="ARBA00013673"/>
    </source>
</evidence>
<dbReference type="FunFam" id="3.40.1280.10:FF:000023">
    <property type="entry name" value="Ribosomal RNA small subunit methyltransferase E"/>
    <property type="match status" value="1"/>
</dbReference>
<dbReference type="Pfam" id="PF20260">
    <property type="entry name" value="PUA_4"/>
    <property type="match status" value="1"/>
</dbReference>
<feature type="domain" description="Ribosomal RNA small subunit methyltransferase E methyltransferase" evidence="13">
    <location>
        <begin position="94"/>
        <end position="253"/>
    </location>
</feature>
<keyword evidence="6 12" id="KW-0698">rRNA processing</keyword>
<dbReference type="Proteomes" id="UP000246661">
    <property type="component" value="Unassembled WGS sequence"/>
</dbReference>
<dbReference type="InterPro" id="IPR046887">
    <property type="entry name" value="RsmE_PUA-like"/>
</dbReference>
<keyword evidence="9 12" id="KW-0949">S-adenosyl-L-methionine</keyword>
<evidence type="ECO:0000259" key="13">
    <source>
        <dbReference type="Pfam" id="PF04452"/>
    </source>
</evidence>
<dbReference type="NCBIfam" id="NF008693">
    <property type="entry name" value="PRK11713.2-3"/>
    <property type="match status" value="1"/>
</dbReference>
<sequence length="260" mass="27063">MSAAAPDAPRPALDGSPLFLLDELPAAQLLDRDEVLVDGAEGRHAVDVVRLAPGEPVRVGDGRGALVEGVVVDAGPAGLRVRVTARHEVPAPEPEFVLVQALPKGDRGPLAVELATELGVDRVIPWAAARCVTRWREDRVDKGLAKWRAAARAAAKQSRRPRVPEVTGLMTTRQVCGELADVDLALVLHEQARRPLAGVELPAGGTVAVVVGPEGGLTDGEVVALRAAGAQAVRLGPEVLRTSTAGAAALAALSVRARWS</sequence>
<dbReference type="EMBL" id="QGTX01000001">
    <property type="protein sequence ID" value="PWW25105.1"/>
    <property type="molecule type" value="Genomic_DNA"/>
</dbReference>
<dbReference type="RefSeq" id="WP_110007127.1">
    <property type="nucleotide sequence ID" value="NZ_QGTX01000001.1"/>
</dbReference>
<evidence type="ECO:0000256" key="7">
    <source>
        <dbReference type="ARBA" id="ARBA00022603"/>
    </source>
</evidence>
<keyword evidence="8 12" id="KW-0808">Transferase</keyword>
<accession>A0A317QSJ1</accession>
<dbReference type="GO" id="GO:0070475">
    <property type="term" value="P:rRNA base methylation"/>
    <property type="evidence" value="ECO:0007669"/>
    <property type="project" value="TreeGrafter"/>
</dbReference>
<keyword evidence="16" id="KW-1185">Reference proteome</keyword>
<dbReference type="AlphaFoldDB" id="A0A317QSJ1"/>
<dbReference type="Gene3D" id="2.40.240.20">
    <property type="entry name" value="Hypothetical PUA domain-like, domain 1"/>
    <property type="match status" value="1"/>
</dbReference>
<keyword evidence="7 12" id="KW-0489">Methyltransferase</keyword>
<dbReference type="InterPro" id="IPR046886">
    <property type="entry name" value="RsmE_MTase_dom"/>
</dbReference>
<dbReference type="Gene3D" id="3.40.1280.10">
    <property type="match status" value="1"/>
</dbReference>
<dbReference type="OrthoDB" id="9808126at2"/>
<evidence type="ECO:0000256" key="9">
    <source>
        <dbReference type="ARBA" id="ARBA00022691"/>
    </source>
</evidence>
<organism evidence="15 16">
    <name type="scientific">Geodermatophilus normandii</name>
    <dbReference type="NCBI Taxonomy" id="1137989"/>
    <lineage>
        <taxon>Bacteria</taxon>
        <taxon>Bacillati</taxon>
        <taxon>Actinomycetota</taxon>
        <taxon>Actinomycetes</taxon>
        <taxon>Geodermatophilales</taxon>
        <taxon>Geodermatophilaceae</taxon>
        <taxon>Geodermatophilus</taxon>
    </lineage>
</organism>
<dbReference type="GO" id="GO:0005737">
    <property type="term" value="C:cytoplasm"/>
    <property type="evidence" value="ECO:0007669"/>
    <property type="project" value="UniProtKB-SubCell"/>
</dbReference>
<keyword evidence="5 12" id="KW-0963">Cytoplasm</keyword>
<evidence type="ECO:0000256" key="1">
    <source>
        <dbReference type="ARBA" id="ARBA00004496"/>
    </source>
</evidence>
<name>A0A317QSJ1_9ACTN</name>
<dbReference type="InterPro" id="IPR006700">
    <property type="entry name" value="RsmE"/>
</dbReference>
<dbReference type="PANTHER" id="PTHR30027:SF3">
    <property type="entry name" value="16S RRNA (URACIL(1498)-N(3))-METHYLTRANSFERASE"/>
    <property type="match status" value="1"/>
</dbReference>
<dbReference type="SUPFAM" id="SSF88697">
    <property type="entry name" value="PUA domain-like"/>
    <property type="match status" value="1"/>
</dbReference>
<dbReference type="SUPFAM" id="SSF75217">
    <property type="entry name" value="alpha/beta knot"/>
    <property type="match status" value="1"/>
</dbReference>
<evidence type="ECO:0000256" key="8">
    <source>
        <dbReference type="ARBA" id="ARBA00022679"/>
    </source>
</evidence>
<evidence type="ECO:0000256" key="2">
    <source>
        <dbReference type="ARBA" id="ARBA00005528"/>
    </source>
</evidence>
<evidence type="ECO:0000259" key="14">
    <source>
        <dbReference type="Pfam" id="PF20260"/>
    </source>
</evidence>
<dbReference type="InterPro" id="IPR029026">
    <property type="entry name" value="tRNA_m1G_MTases_N"/>
</dbReference>
<evidence type="ECO:0000256" key="12">
    <source>
        <dbReference type="PIRNR" id="PIRNR015601"/>
    </source>
</evidence>
<dbReference type="CDD" id="cd18084">
    <property type="entry name" value="RsmE-like"/>
    <property type="match status" value="1"/>
</dbReference>
<dbReference type="InterPro" id="IPR029028">
    <property type="entry name" value="Alpha/beta_knot_MTases"/>
</dbReference>